<proteinExistence type="predicted"/>
<name>F4W933_ACREC</name>
<organism evidence="3">
    <name type="scientific">Acromyrmex echinatior</name>
    <name type="common">Panamanian leafcutter ant</name>
    <name type="synonym">Acromyrmex octospinosus echinatior</name>
    <dbReference type="NCBI Taxonomy" id="103372"/>
    <lineage>
        <taxon>Eukaryota</taxon>
        <taxon>Metazoa</taxon>
        <taxon>Ecdysozoa</taxon>
        <taxon>Arthropoda</taxon>
        <taxon>Hexapoda</taxon>
        <taxon>Insecta</taxon>
        <taxon>Pterygota</taxon>
        <taxon>Neoptera</taxon>
        <taxon>Endopterygota</taxon>
        <taxon>Hymenoptera</taxon>
        <taxon>Apocrita</taxon>
        <taxon>Aculeata</taxon>
        <taxon>Formicoidea</taxon>
        <taxon>Formicidae</taxon>
        <taxon>Myrmicinae</taxon>
        <taxon>Acromyrmex</taxon>
    </lineage>
</organism>
<reference evidence="2" key="1">
    <citation type="submission" date="2011-02" db="EMBL/GenBank/DDBJ databases">
        <title>The genome of the leaf-cutting ant Acromyrmex echinatior suggests key adaptations to social evolution and fungus farming.</title>
        <authorList>
            <person name="Nygaard S."/>
            <person name="Zhang G."/>
        </authorList>
    </citation>
    <scope>NUCLEOTIDE SEQUENCE</scope>
</reference>
<gene>
    <name evidence="2" type="ORF">G5I_01980</name>
</gene>
<keyword evidence="3" id="KW-1185">Reference proteome</keyword>
<sequence length="245" mass="27177">MPLIPGSERERVAITPDLQIILVRLACRAGDRQAQARTLANPSENPRGPIFAELTAALDSVRTLKNFCFSNGRIPTARDPIDRNPEVVDSGGSNGRGEPADLSRLEAIRDTLSKEEDERKTRGDPILRGVSEEPTVPSFGPALESTRSSGNSRLRDLGPWSAKLAYLVKRLNVRLGGYISRSVRFANDYANHQDYCLRPYEEGHSRPGYAGGDHISRTCTPDNEGMTFHCSPYELPHEAYVKMER</sequence>
<dbReference type="Proteomes" id="UP000007755">
    <property type="component" value="Unassembled WGS sequence"/>
</dbReference>
<evidence type="ECO:0000313" key="3">
    <source>
        <dbReference type="Proteomes" id="UP000007755"/>
    </source>
</evidence>
<protein>
    <submittedName>
        <fullName evidence="2">Uncharacterized protein</fullName>
    </submittedName>
</protein>
<accession>F4W933</accession>
<evidence type="ECO:0000313" key="2">
    <source>
        <dbReference type="EMBL" id="EGI69215.1"/>
    </source>
</evidence>
<dbReference type="AlphaFoldDB" id="F4W933"/>
<feature type="region of interest" description="Disordered" evidence="1">
    <location>
        <begin position="75"/>
        <end position="152"/>
    </location>
</feature>
<dbReference type="InParanoid" id="F4W933"/>
<feature type="compositionally biased region" description="Basic and acidic residues" evidence="1">
    <location>
        <begin position="98"/>
        <end position="125"/>
    </location>
</feature>
<evidence type="ECO:0000256" key="1">
    <source>
        <dbReference type="SAM" id="MobiDB-lite"/>
    </source>
</evidence>
<dbReference type="EMBL" id="GL888002">
    <property type="protein sequence ID" value="EGI69215.1"/>
    <property type="molecule type" value="Genomic_DNA"/>
</dbReference>